<evidence type="ECO:0000313" key="2">
    <source>
        <dbReference type="EMBL" id="QDU08458.1"/>
    </source>
</evidence>
<dbReference type="InterPro" id="IPR027417">
    <property type="entry name" value="P-loop_NTPase"/>
</dbReference>
<dbReference type="OrthoDB" id="9808822at2"/>
<protein>
    <submittedName>
        <fullName evidence="2">Metal chaperone YciC</fullName>
    </submittedName>
</protein>
<keyword evidence="3" id="KW-1185">Reference proteome</keyword>
<dbReference type="InterPro" id="IPR051316">
    <property type="entry name" value="Zinc-reg_GTPase_activator"/>
</dbReference>
<reference evidence="2 3" key="1">
    <citation type="submission" date="2019-03" db="EMBL/GenBank/DDBJ databases">
        <title>Deep-cultivation of Planctomycetes and their phenomic and genomic characterization uncovers novel biology.</title>
        <authorList>
            <person name="Wiegand S."/>
            <person name="Jogler M."/>
            <person name="Boedeker C."/>
            <person name="Pinto D."/>
            <person name="Vollmers J."/>
            <person name="Rivas-Marin E."/>
            <person name="Kohn T."/>
            <person name="Peeters S.H."/>
            <person name="Heuer A."/>
            <person name="Rast P."/>
            <person name="Oberbeckmann S."/>
            <person name="Bunk B."/>
            <person name="Jeske O."/>
            <person name="Meyerdierks A."/>
            <person name="Storesund J.E."/>
            <person name="Kallscheuer N."/>
            <person name="Luecker S."/>
            <person name="Lage O.M."/>
            <person name="Pohl T."/>
            <person name="Merkel B.J."/>
            <person name="Hornburger P."/>
            <person name="Mueller R.-W."/>
            <person name="Bruemmer F."/>
            <person name="Labrenz M."/>
            <person name="Spormann A.M."/>
            <person name="Op den Camp H."/>
            <person name="Overmann J."/>
            <person name="Amann R."/>
            <person name="Jetten M.S.M."/>
            <person name="Mascher T."/>
            <person name="Medema M.H."/>
            <person name="Devos D.P."/>
            <person name="Kaster A.-K."/>
            <person name="Ovreas L."/>
            <person name="Rohde M."/>
            <person name="Galperin M.Y."/>
            <person name="Jogler C."/>
        </authorList>
    </citation>
    <scope>NUCLEOTIDE SEQUENCE [LARGE SCALE GENOMIC DNA]</scope>
    <source>
        <strain evidence="2 3">V202</strain>
    </source>
</reference>
<dbReference type="GO" id="GO:0005737">
    <property type="term" value="C:cytoplasm"/>
    <property type="evidence" value="ECO:0007669"/>
    <property type="project" value="TreeGrafter"/>
</dbReference>
<proteinExistence type="predicted"/>
<sequence>MTHQIKFIMVGGFLGAGKTTTLGRLAKYYSDQGLNVGVVTNDQASDLVDTNTLRSQGLHVGEVAGACFCCHFDALMETIEELGSKSKPDVILAEPVGSCTDLVATVIQPIKRLFDAEFSIHPYAVLMKPSHGKKILKNEKGSGFSPKAAYILKKQLEEADVILVNRIDELAAEDVDELTALVDEHFPGTPVLRTSALTGEGFEALVEFLEQDGDFGSKILDIDYDIYAEGEAELGWLNSSVRVTSENVFSLDQLLLDVISQLQISFKEKGVETAHLKVIGLWEGFYGVVNLISNDSAPKLSLPSDCTVNELDLIVNARVACDPEALTEQVTHVLQHCAKTLNANLEFRQTQSFRPGRPVPTHRYASPQ</sequence>
<evidence type="ECO:0000313" key="3">
    <source>
        <dbReference type="Proteomes" id="UP000318384"/>
    </source>
</evidence>
<dbReference type="RefSeq" id="WP_145173166.1">
    <property type="nucleotide sequence ID" value="NZ_CP037422.1"/>
</dbReference>
<dbReference type="Pfam" id="PF02492">
    <property type="entry name" value="cobW"/>
    <property type="match status" value="1"/>
</dbReference>
<dbReference type="PANTHER" id="PTHR13748">
    <property type="entry name" value="COBW-RELATED"/>
    <property type="match status" value="1"/>
</dbReference>
<accession>A0A517WT98</accession>
<dbReference type="SUPFAM" id="SSF52540">
    <property type="entry name" value="P-loop containing nucleoside triphosphate hydrolases"/>
    <property type="match status" value="1"/>
</dbReference>
<dbReference type="EMBL" id="CP037422">
    <property type="protein sequence ID" value="QDU08458.1"/>
    <property type="molecule type" value="Genomic_DNA"/>
</dbReference>
<dbReference type="AlphaFoldDB" id="A0A517WT98"/>
<feature type="domain" description="CobW/HypB/UreG nucleotide-binding" evidence="1">
    <location>
        <begin position="8"/>
        <end position="191"/>
    </location>
</feature>
<dbReference type="InterPro" id="IPR003495">
    <property type="entry name" value="CobW/HypB/UreG_nucleotide-bd"/>
</dbReference>
<dbReference type="PANTHER" id="PTHR13748:SF62">
    <property type="entry name" value="COBW DOMAIN-CONTAINING PROTEIN"/>
    <property type="match status" value="1"/>
</dbReference>
<organism evidence="2 3">
    <name type="scientific">Gimesia aquarii</name>
    <dbReference type="NCBI Taxonomy" id="2527964"/>
    <lineage>
        <taxon>Bacteria</taxon>
        <taxon>Pseudomonadati</taxon>
        <taxon>Planctomycetota</taxon>
        <taxon>Planctomycetia</taxon>
        <taxon>Planctomycetales</taxon>
        <taxon>Planctomycetaceae</taxon>
        <taxon>Gimesia</taxon>
    </lineage>
</organism>
<evidence type="ECO:0000259" key="1">
    <source>
        <dbReference type="Pfam" id="PF02492"/>
    </source>
</evidence>
<gene>
    <name evidence="2" type="primary">yciC_1</name>
    <name evidence="2" type="ORF">V202x_18260</name>
</gene>
<name>A0A517WT98_9PLAN</name>
<dbReference type="Proteomes" id="UP000318384">
    <property type="component" value="Chromosome"/>
</dbReference>
<dbReference type="Gene3D" id="3.40.50.300">
    <property type="entry name" value="P-loop containing nucleotide triphosphate hydrolases"/>
    <property type="match status" value="1"/>
</dbReference>